<dbReference type="AlphaFoldDB" id="A0A4R0GE23"/>
<dbReference type="GO" id="GO:0006465">
    <property type="term" value="P:signal peptide processing"/>
    <property type="evidence" value="ECO:0007669"/>
    <property type="project" value="InterPro"/>
</dbReference>
<dbReference type="CDD" id="cd06530">
    <property type="entry name" value="S26_SPase_I"/>
    <property type="match status" value="1"/>
</dbReference>
<dbReference type="InterPro" id="IPR019533">
    <property type="entry name" value="Peptidase_S26"/>
</dbReference>
<dbReference type="InterPro" id="IPR000223">
    <property type="entry name" value="Pept_S26A_signal_pept_1"/>
</dbReference>
<sequence>MVAVLLALATGCLLAALVIRYRRGWVLVTVDGRSMVPALEPGDRVLVRRVPPARVRIGQVVVVEEPVGGAWLTPPVPWGATPTAGRRWIVKRAVAGPGDPVPVEVTPAVGGDTTRVPPGHFVLLGDNRPGSCDSRTYGFVPGDRILGSVHRFLSPSRGDGRATRSP</sequence>
<feature type="active site" evidence="3">
    <location>
        <position position="91"/>
    </location>
</feature>
<dbReference type="GO" id="GO:0005886">
    <property type="term" value="C:plasma membrane"/>
    <property type="evidence" value="ECO:0007669"/>
    <property type="project" value="UniProtKB-SubCell"/>
</dbReference>
<dbReference type="PRINTS" id="PR00727">
    <property type="entry name" value="LEADERPTASE"/>
</dbReference>
<name>A0A4R0GE23_9ACTN</name>
<reference evidence="5 6" key="1">
    <citation type="submission" date="2019-02" db="EMBL/GenBank/DDBJ databases">
        <title>Jishengella sp. nov., isolated from a root of Zingiber montanum.</title>
        <authorList>
            <person name="Kuncharoen N."/>
            <person name="Kudo T."/>
            <person name="Masahiro Y."/>
            <person name="Ohkuma M."/>
            <person name="Tanasupawat S."/>
        </authorList>
    </citation>
    <scope>NUCLEOTIDE SEQUENCE [LARGE SCALE GENOMIC DNA]</scope>
    <source>
        <strain evidence="5 6">PLAI 1-1</strain>
    </source>
</reference>
<evidence type="ECO:0000256" key="1">
    <source>
        <dbReference type="ARBA" id="ARBA00004401"/>
    </source>
</evidence>
<organism evidence="5 6">
    <name type="scientific">Micromonospora zingiberis</name>
    <dbReference type="NCBI Taxonomy" id="2053011"/>
    <lineage>
        <taxon>Bacteria</taxon>
        <taxon>Bacillati</taxon>
        <taxon>Actinomycetota</taxon>
        <taxon>Actinomycetes</taxon>
        <taxon>Micromonosporales</taxon>
        <taxon>Micromonosporaceae</taxon>
        <taxon>Micromonospora</taxon>
    </lineage>
</organism>
<accession>A0A4R0GE23</accession>
<evidence type="ECO:0000256" key="3">
    <source>
        <dbReference type="PIRSR" id="PIRSR600223-1"/>
    </source>
</evidence>
<feature type="domain" description="Peptidase S26" evidence="4">
    <location>
        <begin position="114"/>
        <end position="150"/>
    </location>
</feature>
<comment type="subcellular location">
    <subcellularLocation>
        <location evidence="1">Cell membrane</location>
        <topology evidence="1">Single-pass type II membrane protein</topology>
    </subcellularLocation>
</comment>
<evidence type="ECO:0000259" key="4">
    <source>
        <dbReference type="Pfam" id="PF10502"/>
    </source>
</evidence>
<dbReference type="PANTHER" id="PTHR43390">
    <property type="entry name" value="SIGNAL PEPTIDASE I"/>
    <property type="match status" value="1"/>
</dbReference>
<protein>
    <submittedName>
        <fullName evidence="5">S26 family signal peptidase</fullName>
    </submittedName>
</protein>
<proteinExistence type="inferred from homology"/>
<gene>
    <name evidence="5" type="ORF">E0H26_22945</name>
</gene>
<dbReference type="Gene3D" id="2.10.109.10">
    <property type="entry name" value="Umud Fragment, subunit A"/>
    <property type="match status" value="1"/>
</dbReference>
<dbReference type="InterPro" id="IPR036286">
    <property type="entry name" value="LexA/Signal_pep-like_sf"/>
</dbReference>
<dbReference type="Pfam" id="PF10502">
    <property type="entry name" value="Peptidase_S26"/>
    <property type="match status" value="2"/>
</dbReference>
<dbReference type="OrthoDB" id="5518017at2"/>
<feature type="domain" description="Peptidase S26" evidence="4">
    <location>
        <begin position="7"/>
        <end position="103"/>
    </location>
</feature>
<evidence type="ECO:0000313" key="5">
    <source>
        <dbReference type="EMBL" id="TCB93401.1"/>
    </source>
</evidence>
<keyword evidence="6" id="KW-1185">Reference proteome</keyword>
<dbReference type="SUPFAM" id="SSF51306">
    <property type="entry name" value="LexA/Signal peptidase"/>
    <property type="match status" value="1"/>
</dbReference>
<evidence type="ECO:0000313" key="6">
    <source>
        <dbReference type="Proteomes" id="UP000292274"/>
    </source>
</evidence>
<dbReference type="PANTHER" id="PTHR43390:SF1">
    <property type="entry name" value="CHLOROPLAST PROCESSING PEPTIDASE"/>
    <property type="match status" value="1"/>
</dbReference>
<comment type="similarity">
    <text evidence="2">Belongs to the peptidase S26 family.</text>
</comment>
<comment type="caution">
    <text evidence="5">The sequence shown here is derived from an EMBL/GenBank/DDBJ whole genome shotgun (WGS) entry which is preliminary data.</text>
</comment>
<dbReference type="GO" id="GO:0004252">
    <property type="term" value="F:serine-type endopeptidase activity"/>
    <property type="evidence" value="ECO:0007669"/>
    <property type="project" value="InterPro"/>
</dbReference>
<feature type="active site" evidence="3">
    <location>
        <position position="34"/>
    </location>
</feature>
<dbReference type="Proteomes" id="UP000292274">
    <property type="component" value="Unassembled WGS sequence"/>
</dbReference>
<dbReference type="RefSeq" id="WP_131307095.1">
    <property type="nucleotide sequence ID" value="NZ_SJJR01000019.1"/>
</dbReference>
<dbReference type="EMBL" id="SJJR01000019">
    <property type="protein sequence ID" value="TCB93401.1"/>
    <property type="molecule type" value="Genomic_DNA"/>
</dbReference>
<evidence type="ECO:0000256" key="2">
    <source>
        <dbReference type="ARBA" id="ARBA00009370"/>
    </source>
</evidence>